<evidence type="ECO:0000256" key="2">
    <source>
        <dbReference type="ARBA" id="ARBA00009191"/>
    </source>
</evidence>
<reference evidence="6" key="1">
    <citation type="submission" date="2020-06" db="EMBL/GenBank/DDBJ databases">
        <authorList>
            <person name="Li T."/>
            <person name="Hu X."/>
            <person name="Zhang T."/>
            <person name="Song X."/>
            <person name="Zhang H."/>
            <person name="Dai N."/>
            <person name="Sheng W."/>
            <person name="Hou X."/>
            <person name="Wei L."/>
        </authorList>
    </citation>
    <scope>NUCLEOTIDE SEQUENCE</scope>
    <source>
        <strain evidence="6">KEN1</strain>
        <tissue evidence="6">Leaf</tissue>
    </source>
</reference>
<sequence length="220" mass="24716">MDILHRHLLRFVDDVVGSSDGTLYFSVASTKHSYRNWPLDMLEDKPHGQLLTYDPSSNKASVLLENLALANGVALSADEDYVVVCEMWKYRCLKHWVKGDEKGQTEIFIENLPGAPDNIKLAPDGSFWIALLEIIPNRLRLVYRSRAFKYLIRGYPELGKRMVIANKKTMVVNVGSDGKIIRGFDDPTGKVMTLVTSALEFEGHLYLGSLTADFVGKLPL</sequence>
<protein>
    <submittedName>
        <fullName evidence="6">Adipocyte plasma membrane-associated protein</fullName>
    </submittedName>
</protein>
<comment type="subcellular location">
    <subcellularLocation>
        <location evidence="1">Vacuole</location>
    </subcellularLocation>
</comment>
<dbReference type="PANTHER" id="PTHR10426">
    <property type="entry name" value="STRICTOSIDINE SYNTHASE-RELATED"/>
    <property type="match status" value="1"/>
</dbReference>
<dbReference type="InterPro" id="IPR018119">
    <property type="entry name" value="Strictosidine_synth_cons-reg"/>
</dbReference>
<dbReference type="AlphaFoldDB" id="A0AAW2U0S5"/>
<dbReference type="Gene3D" id="2.120.10.30">
    <property type="entry name" value="TolB, C-terminal domain"/>
    <property type="match status" value="1"/>
</dbReference>
<dbReference type="GO" id="GO:0005773">
    <property type="term" value="C:vacuole"/>
    <property type="evidence" value="ECO:0007669"/>
    <property type="project" value="UniProtKB-SubCell"/>
</dbReference>
<gene>
    <name evidence="6" type="ORF">Slati_3629900</name>
</gene>
<feature type="domain" description="Strictosidine synthase conserved region" evidence="5">
    <location>
        <begin position="17"/>
        <end position="99"/>
    </location>
</feature>
<evidence type="ECO:0000313" key="6">
    <source>
        <dbReference type="EMBL" id="KAL0410402.1"/>
    </source>
</evidence>
<comment type="caution">
    <text evidence="6">The sequence shown here is derived from an EMBL/GenBank/DDBJ whole genome shotgun (WGS) entry which is preliminary data.</text>
</comment>
<dbReference type="GO" id="GO:0016787">
    <property type="term" value="F:hydrolase activity"/>
    <property type="evidence" value="ECO:0007669"/>
    <property type="project" value="TreeGrafter"/>
</dbReference>
<keyword evidence="3" id="KW-0926">Vacuole</keyword>
<evidence type="ECO:0000256" key="1">
    <source>
        <dbReference type="ARBA" id="ARBA00004116"/>
    </source>
</evidence>
<dbReference type="GO" id="GO:0012505">
    <property type="term" value="C:endomembrane system"/>
    <property type="evidence" value="ECO:0007669"/>
    <property type="project" value="TreeGrafter"/>
</dbReference>
<name>A0AAW2U0S5_9LAMI</name>
<organism evidence="6">
    <name type="scientific">Sesamum latifolium</name>
    <dbReference type="NCBI Taxonomy" id="2727402"/>
    <lineage>
        <taxon>Eukaryota</taxon>
        <taxon>Viridiplantae</taxon>
        <taxon>Streptophyta</taxon>
        <taxon>Embryophyta</taxon>
        <taxon>Tracheophyta</taxon>
        <taxon>Spermatophyta</taxon>
        <taxon>Magnoliopsida</taxon>
        <taxon>eudicotyledons</taxon>
        <taxon>Gunneridae</taxon>
        <taxon>Pentapetalae</taxon>
        <taxon>asterids</taxon>
        <taxon>lamiids</taxon>
        <taxon>Lamiales</taxon>
        <taxon>Pedaliaceae</taxon>
        <taxon>Sesamum</taxon>
    </lineage>
</organism>
<dbReference type="InterPro" id="IPR011042">
    <property type="entry name" value="6-blade_b-propeller_TolB-like"/>
</dbReference>
<reference evidence="6" key="2">
    <citation type="journal article" date="2024" name="Plant">
        <title>Genomic evolution and insights into agronomic trait innovations of Sesamum species.</title>
        <authorList>
            <person name="Miao H."/>
            <person name="Wang L."/>
            <person name="Qu L."/>
            <person name="Liu H."/>
            <person name="Sun Y."/>
            <person name="Le M."/>
            <person name="Wang Q."/>
            <person name="Wei S."/>
            <person name="Zheng Y."/>
            <person name="Lin W."/>
            <person name="Duan Y."/>
            <person name="Cao H."/>
            <person name="Xiong S."/>
            <person name="Wang X."/>
            <person name="Wei L."/>
            <person name="Li C."/>
            <person name="Ma Q."/>
            <person name="Ju M."/>
            <person name="Zhao R."/>
            <person name="Li G."/>
            <person name="Mu C."/>
            <person name="Tian Q."/>
            <person name="Mei H."/>
            <person name="Zhang T."/>
            <person name="Gao T."/>
            <person name="Zhang H."/>
        </authorList>
    </citation>
    <scope>NUCLEOTIDE SEQUENCE</scope>
    <source>
        <strain evidence="6">KEN1</strain>
    </source>
</reference>
<comment type="similarity">
    <text evidence="2">Belongs to the strictosidine synthase family.</text>
</comment>
<evidence type="ECO:0000259" key="5">
    <source>
        <dbReference type="Pfam" id="PF03088"/>
    </source>
</evidence>
<proteinExistence type="inferred from homology"/>
<dbReference type="PANTHER" id="PTHR10426:SF68">
    <property type="entry name" value="OS07G0614000 PROTEIN"/>
    <property type="match status" value="1"/>
</dbReference>
<dbReference type="Pfam" id="PF03088">
    <property type="entry name" value="Str_synth"/>
    <property type="match status" value="1"/>
</dbReference>
<evidence type="ECO:0000256" key="3">
    <source>
        <dbReference type="ARBA" id="ARBA00022554"/>
    </source>
</evidence>
<dbReference type="EMBL" id="JACGWN010000013">
    <property type="protein sequence ID" value="KAL0410402.1"/>
    <property type="molecule type" value="Genomic_DNA"/>
</dbReference>
<accession>A0AAW2U0S5</accession>
<keyword evidence="4" id="KW-0325">Glycoprotein</keyword>
<evidence type="ECO:0000256" key="4">
    <source>
        <dbReference type="ARBA" id="ARBA00023180"/>
    </source>
</evidence>
<dbReference type="SUPFAM" id="SSF63829">
    <property type="entry name" value="Calcium-dependent phosphotriesterase"/>
    <property type="match status" value="1"/>
</dbReference>